<gene>
    <name evidence="17" type="ORF">KL86DES1_20776</name>
</gene>
<evidence type="ECO:0000256" key="5">
    <source>
        <dbReference type="ARBA" id="ARBA00012045"/>
    </source>
</evidence>
<evidence type="ECO:0000256" key="14">
    <source>
        <dbReference type="ARBA" id="ARBA00023295"/>
    </source>
</evidence>
<dbReference type="AlphaFoldDB" id="A0A212L586"/>
<dbReference type="InterPro" id="IPR005760">
    <property type="entry name" value="A/G_AdeGlyc_MutY"/>
</dbReference>
<keyword evidence="9" id="KW-0227">DNA damage</keyword>
<dbReference type="CDD" id="cd03425">
    <property type="entry name" value="NUDIX_MutT_NudA_like"/>
    <property type="match status" value="1"/>
</dbReference>
<keyword evidence="13" id="KW-0234">DNA repair</keyword>
<comment type="catalytic activity">
    <reaction evidence="1">
        <text>Hydrolyzes free adenine bases from 7,8-dihydro-8-oxoguanine:adenine mismatched double-stranded DNA, leaving an apurinic site.</text>
        <dbReference type="EC" id="3.2.2.31"/>
    </reaction>
</comment>
<evidence type="ECO:0000256" key="15">
    <source>
        <dbReference type="SAM" id="MobiDB-lite"/>
    </source>
</evidence>
<dbReference type="SUPFAM" id="SSF55811">
    <property type="entry name" value="Nudix"/>
    <property type="match status" value="1"/>
</dbReference>
<dbReference type="Gene3D" id="1.10.340.30">
    <property type="entry name" value="Hypothetical protein, domain 2"/>
    <property type="match status" value="1"/>
</dbReference>
<evidence type="ECO:0000256" key="3">
    <source>
        <dbReference type="ARBA" id="ARBA00002933"/>
    </source>
</evidence>
<feature type="domain" description="Nudix hydrolase" evidence="16">
    <location>
        <begin position="284"/>
        <end position="424"/>
    </location>
</feature>
<dbReference type="GO" id="GO:0000701">
    <property type="term" value="F:purine-specific mismatch base pair DNA N-glycosylase activity"/>
    <property type="evidence" value="ECO:0007669"/>
    <property type="project" value="UniProtKB-EC"/>
</dbReference>
<keyword evidence="8" id="KW-0479">Metal-binding</keyword>
<evidence type="ECO:0000256" key="8">
    <source>
        <dbReference type="ARBA" id="ARBA00022723"/>
    </source>
</evidence>
<keyword evidence="14" id="KW-0326">Glycosidase</keyword>
<evidence type="ECO:0000256" key="11">
    <source>
        <dbReference type="ARBA" id="ARBA00023004"/>
    </source>
</evidence>
<keyword evidence="10" id="KW-0378">Hydrolase</keyword>
<dbReference type="GO" id="GO:0006284">
    <property type="term" value="P:base-excision repair"/>
    <property type="evidence" value="ECO:0007669"/>
    <property type="project" value="InterPro"/>
</dbReference>
<evidence type="ECO:0000256" key="1">
    <source>
        <dbReference type="ARBA" id="ARBA00000843"/>
    </source>
</evidence>
<dbReference type="Pfam" id="PF00633">
    <property type="entry name" value="HHH"/>
    <property type="match status" value="1"/>
</dbReference>
<dbReference type="Pfam" id="PF00730">
    <property type="entry name" value="HhH-GPD"/>
    <property type="match status" value="1"/>
</dbReference>
<proteinExistence type="inferred from homology"/>
<dbReference type="GO" id="GO:0035485">
    <property type="term" value="F:adenine/guanine mispair binding"/>
    <property type="evidence" value="ECO:0007669"/>
    <property type="project" value="TreeGrafter"/>
</dbReference>
<dbReference type="PROSITE" id="PS51462">
    <property type="entry name" value="NUDIX"/>
    <property type="match status" value="1"/>
</dbReference>
<dbReference type="Gene3D" id="3.90.79.10">
    <property type="entry name" value="Nucleoside Triphosphate Pyrophosphohydrolase"/>
    <property type="match status" value="1"/>
</dbReference>
<dbReference type="InterPro" id="IPR000445">
    <property type="entry name" value="HhH_motif"/>
</dbReference>
<keyword evidence="12" id="KW-0411">Iron-sulfur</keyword>
<dbReference type="GO" id="GO:0032357">
    <property type="term" value="F:oxidized purine DNA binding"/>
    <property type="evidence" value="ECO:0007669"/>
    <property type="project" value="TreeGrafter"/>
</dbReference>
<dbReference type="InterPro" id="IPR003265">
    <property type="entry name" value="HhH-GPD_domain"/>
</dbReference>
<dbReference type="CDD" id="cd00056">
    <property type="entry name" value="ENDO3c"/>
    <property type="match status" value="1"/>
</dbReference>
<dbReference type="SMART" id="SM00478">
    <property type="entry name" value="ENDO3c"/>
    <property type="match status" value="1"/>
</dbReference>
<keyword evidence="11" id="KW-0408">Iron</keyword>
<evidence type="ECO:0000256" key="6">
    <source>
        <dbReference type="ARBA" id="ARBA00022023"/>
    </source>
</evidence>
<dbReference type="PANTHER" id="PTHR42944:SF1">
    <property type="entry name" value="ADENINE DNA GLYCOSYLASE"/>
    <property type="match status" value="1"/>
</dbReference>
<dbReference type="FunFam" id="1.10.340.30:FF:000002">
    <property type="entry name" value="Adenine DNA glycosylase"/>
    <property type="match status" value="1"/>
</dbReference>
<dbReference type="GO" id="GO:0006298">
    <property type="term" value="P:mismatch repair"/>
    <property type="evidence" value="ECO:0007669"/>
    <property type="project" value="TreeGrafter"/>
</dbReference>
<evidence type="ECO:0000256" key="9">
    <source>
        <dbReference type="ARBA" id="ARBA00022763"/>
    </source>
</evidence>
<evidence type="ECO:0000256" key="7">
    <source>
        <dbReference type="ARBA" id="ARBA00022485"/>
    </source>
</evidence>
<comment type="function">
    <text evidence="3">Adenine glycosylase active on G-A mispairs. MutY also corrects error-prone DNA synthesis past GO lesions which are due to the oxidatively damaged form of guanine: 7,8-dihydro-8-oxoguanine (8-oxo-dGTP).</text>
</comment>
<evidence type="ECO:0000259" key="16">
    <source>
        <dbReference type="PROSITE" id="PS51462"/>
    </source>
</evidence>
<keyword evidence="7" id="KW-0004">4Fe-4S</keyword>
<dbReference type="InterPro" id="IPR044298">
    <property type="entry name" value="MIG/MutY"/>
</dbReference>
<dbReference type="SMART" id="SM00525">
    <property type="entry name" value="FES"/>
    <property type="match status" value="1"/>
</dbReference>
<dbReference type="RefSeq" id="WP_332068185.1">
    <property type="nucleotide sequence ID" value="NZ_LT608333.1"/>
</dbReference>
<feature type="region of interest" description="Disordered" evidence="15">
    <location>
        <begin position="421"/>
        <end position="444"/>
    </location>
</feature>
<dbReference type="InterPro" id="IPR015797">
    <property type="entry name" value="NUDIX_hydrolase-like_dom_sf"/>
</dbReference>
<dbReference type="InterPro" id="IPR023170">
    <property type="entry name" value="HhH_base_excis_C"/>
</dbReference>
<dbReference type="InterPro" id="IPR011257">
    <property type="entry name" value="DNA_glycosylase"/>
</dbReference>
<dbReference type="GO" id="GO:0046872">
    <property type="term" value="F:metal ion binding"/>
    <property type="evidence" value="ECO:0007669"/>
    <property type="project" value="UniProtKB-KW"/>
</dbReference>
<dbReference type="InterPro" id="IPR003651">
    <property type="entry name" value="Endonuclease3_FeS-loop_motif"/>
</dbReference>
<dbReference type="InterPro" id="IPR000086">
    <property type="entry name" value="NUDIX_hydrolase_dom"/>
</dbReference>
<dbReference type="NCBIfam" id="TIGR01084">
    <property type="entry name" value="mutY"/>
    <property type="match status" value="1"/>
</dbReference>
<dbReference type="SUPFAM" id="SSF48150">
    <property type="entry name" value="DNA-glycosylase"/>
    <property type="match status" value="1"/>
</dbReference>
<evidence type="ECO:0000256" key="4">
    <source>
        <dbReference type="ARBA" id="ARBA00008343"/>
    </source>
</evidence>
<dbReference type="PANTHER" id="PTHR42944">
    <property type="entry name" value="ADENINE DNA GLYCOSYLASE"/>
    <property type="match status" value="1"/>
</dbReference>
<dbReference type="EC" id="3.2.2.31" evidence="5"/>
<reference evidence="17" key="1">
    <citation type="submission" date="2016-08" db="EMBL/GenBank/DDBJ databases">
        <authorList>
            <person name="Seilhamer J.J."/>
        </authorList>
    </citation>
    <scope>NUCLEOTIDE SEQUENCE</scope>
    <source>
        <strain evidence="17">86-1</strain>
    </source>
</reference>
<dbReference type="GO" id="GO:0034039">
    <property type="term" value="F:8-oxo-7,8-dihydroguanine DNA N-glycosylase activity"/>
    <property type="evidence" value="ECO:0007669"/>
    <property type="project" value="TreeGrafter"/>
</dbReference>
<organism evidence="17">
    <name type="scientific">uncultured Desulfovibrio sp</name>
    <dbReference type="NCBI Taxonomy" id="167968"/>
    <lineage>
        <taxon>Bacteria</taxon>
        <taxon>Pseudomonadati</taxon>
        <taxon>Thermodesulfobacteriota</taxon>
        <taxon>Desulfovibrionia</taxon>
        <taxon>Desulfovibrionales</taxon>
        <taxon>Desulfovibrionaceae</taxon>
        <taxon>Desulfovibrio</taxon>
        <taxon>environmental samples</taxon>
    </lineage>
</organism>
<evidence type="ECO:0000256" key="12">
    <source>
        <dbReference type="ARBA" id="ARBA00023014"/>
    </source>
</evidence>
<sequence>MPAKNKKASVAVSAGKSAHQGASLLPGLEPACQPATSAESGAETACHMTPGCHLPPDKHLPALRQALLDWFSVHQRDLPWRASYTPYEVWISEVMLQQTQMERGVSYFLRWMQRFPDIATLAAAHEEDVLRQWEGLGYYSRARHILAAARKIVAEHGGAFPSDLASIRALPGVGPYTAGAIASIAFGEKLPCVDANVERVIARIFDVDSPVKQDPAAGIIHRWALRLVPEGKSREHNQAMMELGALICRKKPRCELCPLARFCISRHLGIQDQRPVPGKRAVITPVRAVTGVLCIGKHIFVQKRPPSGVWGNLWEFPGGRVEPDESPEQATVREFMEETGFAVQVAARYGIIRHGYTTYRLTLHCFGLELANSGANAQAKPQGDACPTPPQLTAATQYRWATPEELEGLAMPAAHRKLADSLFGPSGEASPPHASLQKKQGRLF</sequence>
<dbReference type="InterPro" id="IPR029119">
    <property type="entry name" value="MutY_C"/>
</dbReference>
<dbReference type="GO" id="GO:0051539">
    <property type="term" value="F:4 iron, 4 sulfur cluster binding"/>
    <property type="evidence" value="ECO:0007669"/>
    <property type="project" value="UniProtKB-KW"/>
</dbReference>
<name>A0A212L586_9BACT</name>
<comment type="cofactor">
    <cofactor evidence="2">
        <name>[4Fe-4S] cluster</name>
        <dbReference type="ChEBI" id="CHEBI:49883"/>
    </cofactor>
</comment>
<comment type="similarity">
    <text evidence="4">Belongs to the Nth/MutY family.</text>
</comment>
<dbReference type="InterPro" id="IPR020476">
    <property type="entry name" value="Nudix_hydrolase"/>
</dbReference>
<protein>
    <recommendedName>
        <fullName evidence="6">Adenine DNA glycosylase</fullName>
        <ecNumber evidence="5">3.2.2.31</ecNumber>
    </recommendedName>
</protein>
<dbReference type="PROSITE" id="PS01155">
    <property type="entry name" value="ENDONUCLEASE_III_2"/>
    <property type="match status" value="1"/>
</dbReference>
<evidence type="ECO:0000256" key="2">
    <source>
        <dbReference type="ARBA" id="ARBA00001966"/>
    </source>
</evidence>
<dbReference type="PRINTS" id="PR00502">
    <property type="entry name" value="NUDIXFAMILY"/>
</dbReference>
<dbReference type="Gene3D" id="1.10.1670.10">
    <property type="entry name" value="Helix-hairpin-Helix base-excision DNA repair enzymes (C-terminal)"/>
    <property type="match status" value="1"/>
</dbReference>
<dbReference type="Pfam" id="PF14815">
    <property type="entry name" value="NUDIX_4"/>
    <property type="match status" value="1"/>
</dbReference>
<dbReference type="EMBL" id="FMJC01000002">
    <property type="protein sequence ID" value="SCM72686.1"/>
    <property type="molecule type" value="Genomic_DNA"/>
</dbReference>
<evidence type="ECO:0000256" key="10">
    <source>
        <dbReference type="ARBA" id="ARBA00022801"/>
    </source>
</evidence>
<dbReference type="InterPro" id="IPR004036">
    <property type="entry name" value="Endonuclease-III-like_CS2"/>
</dbReference>
<evidence type="ECO:0000256" key="13">
    <source>
        <dbReference type="ARBA" id="ARBA00023204"/>
    </source>
</evidence>
<accession>A0A212L586</accession>
<evidence type="ECO:0000313" key="17">
    <source>
        <dbReference type="EMBL" id="SCM72686.1"/>
    </source>
</evidence>